<organism evidence="3 4">
    <name type="scientific">Skeletonema marinoi</name>
    <dbReference type="NCBI Taxonomy" id="267567"/>
    <lineage>
        <taxon>Eukaryota</taxon>
        <taxon>Sar</taxon>
        <taxon>Stramenopiles</taxon>
        <taxon>Ochrophyta</taxon>
        <taxon>Bacillariophyta</taxon>
        <taxon>Coscinodiscophyceae</taxon>
        <taxon>Thalassiosirophycidae</taxon>
        <taxon>Thalassiosirales</taxon>
        <taxon>Skeletonemataceae</taxon>
        <taxon>Skeletonema</taxon>
        <taxon>Skeletonema marinoi-dohrnii complex</taxon>
    </lineage>
</organism>
<feature type="compositionally biased region" description="Polar residues" evidence="1">
    <location>
        <begin position="278"/>
        <end position="287"/>
    </location>
</feature>
<feature type="compositionally biased region" description="Basic and acidic residues" evidence="1">
    <location>
        <begin position="58"/>
        <end position="72"/>
    </location>
</feature>
<evidence type="ECO:0000313" key="3">
    <source>
        <dbReference type="EMBL" id="KAK1739861.1"/>
    </source>
</evidence>
<name>A0AAD8Y6Z5_9STRA</name>
<proteinExistence type="predicted"/>
<feature type="region of interest" description="Disordered" evidence="1">
    <location>
        <begin position="1"/>
        <end position="135"/>
    </location>
</feature>
<feature type="compositionally biased region" description="Low complexity" evidence="1">
    <location>
        <begin position="294"/>
        <end position="310"/>
    </location>
</feature>
<dbReference type="Proteomes" id="UP001224775">
    <property type="component" value="Unassembled WGS sequence"/>
</dbReference>
<evidence type="ECO:0000256" key="2">
    <source>
        <dbReference type="SAM" id="Phobius"/>
    </source>
</evidence>
<keyword evidence="2" id="KW-0812">Transmembrane</keyword>
<dbReference type="EMBL" id="JATAAI010000017">
    <property type="protein sequence ID" value="KAK1739861.1"/>
    <property type="molecule type" value="Genomic_DNA"/>
</dbReference>
<keyword evidence="2" id="KW-1133">Transmembrane helix</keyword>
<accession>A0AAD8Y6Z5</accession>
<feature type="transmembrane region" description="Helical" evidence="2">
    <location>
        <begin position="456"/>
        <end position="477"/>
    </location>
</feature>
<keyword evidence="4" id="KW-1185">Reference proteome</keyword>
<protein>
    <submittedName>
        <fullName evidence="3">Uncharacterized protein</fullName>
    </submittedName>
</protein>
<evidence type="ECO:0000256" key="1">
    <source>
        <dbReference type="SAM" id="MobiDB-lite"/>
    </source>
</evidence>
<feature type="region of interest" description="Disordered" evidence="1">
    <location>
        <begin position="265"/>
        <end position="319"/>
    </location>
</feature>
<gene>
    <name evidence="3" type="ORF">QTG54_009620</name>
</gene>
<sequence>MTVNESYNEEMEEVNVADSAAGDAASPVIDDVSTGSSSPSEENAKAGGADETNDETISNDRDSFNENDKDSSAVEETEIVDEEEKNLTSLVLELDDTAPATSTESPKVEEETDTTTPSEPQKVDEIPITPTPPKINEDLIKELSAALDSCEQMRRVNLEVEYSSASPSLPPSMAVNHEKCTYCQRETWQQFILNPTPPDNVENNTKSGGGGINIGSLKLDGSRIKNLDGSRIRRFRSNVGSFFAKPNNDDNQDAVRKEDGGLFAKATDSTDAVPKDVSITTGGSNESDSIEGESGNMSNSSSGNTNSSSTQRAPRKTFLQKPPPPCLTCGHPVCKKHQSSTFSTSSIRICEPCAQLFELDFLVDVITTTASNTAECRKKVNQMVDCYDRAKLLLFFTSQYTDQIAEALEHSTVRSNKIGVGSSATGWCLVWLELLGVEHCSSRPWLPWVFLFSSRLWYLVVPLLLLRLVMLLFNTLVNRISLLIKW</sequence>
<feature type="compositionally biased region" description="Acidic residues" evidence="1">
    <location>
        <begin position="73"/>
        <end position="84"/>
    </location>
</feature>
<dbReference type="AlphaFoldDB" id="A0AAD8Y6Z5"/>
<evidence type="ECO:0000313" key="4">
    <source>
        <dbReference type="Proteomes" id="UP001224775"/>
    </source>
</evidence>
<reference evidence="3" key="1">
    <citation type="submission" date="2023-06" db="EMBL/GenBank/DDBJ databases">
        <title>Survivors Of The Sea: Transcriptome response of Skeletonema marinoi to long-term dormancy.</title>
        <authorList>
            <person name="Pinder M.I.M."/>
            <person name="Kourtchenko O."/>
            <person name="Robertson E.K."/>
            <person name="Larsson T."/>
            <person name="Maumus F."/>
            <person name="Osuna-Cruz C.M."/>
            <person name="Vancaester E."/>
            <person name="Stenow R."/>
            <person name="Vandepoele K."/>
            <person name="Ploug H."/>
            <person name="Bruchert V."/>
            <person name="Godhe A."/>
            <person name="Topel M."/>
        </authorList>
    </citation>
    <scope>NUCLEOTIDE SEQUENCE</scope>
    <source>
        <strain evidence="3">R05AC</strain>
    </source>
</reference>
<comment type="caution">
    <text evidence="3">The sequence shown here is derived from an EMBL/GenBank/DDBJ whole genome shotgun (WGS) entry which is preliminary data.</text>
</comment>
<keyword evidence="2" id="KW-0472">Membrane</keyword>